<dbReference type="EMBL" id="JANBUO010000003">
    <property type="protein sequence ID" value="KAJ2809425.1"/>
    <property type="molecule type" value="Genomic_DNA"/>
</dbReference>
<keyword evidence="2" id="KW-1185">Reference proteome</keyword>
<protein>
    <submittedName>
        <fullName evidence="1">Uncharacterized protein</fullName>
    </submittedName>
</protein>
<dbReference type="Proteomes" id="UP001140094">
    <property type="component" value="Unassembled WGS sequence"/>
</dbReference>
<name>A0A9W8LWX8_9FUNG</name>
<accession>A0A9W8LWX8</accession>
<evidence type="ECO:0000313" key="2">
    <source>
        <dbReference type="Proteomes" id="UP001140094"/>
    </source>
</evidence>
<comment type="caution">
    <text evidence="1">The sequence shown here is derived from an EMBL/GenBank/DDBJ whole genome shotgun (WGS) entry which is preliminary data.</text>
</comment>
<sequence>MDGDDTEPGSTPEEHYTEDAVSAEEVVNHQTKIPDVQYDDLEAWMEYDANAIKFEHEDDYLGHWPALTTHHVQLSNGGDEAVTDRWLQMSEFNWYTELLEPQLTRAMGITELHKLEVTAPSTNQVGPVGGECHTLISELGKVEQRALSKVCFVPTRP</sequence>
<reference evidence="1" key="1">
    <citation type="submission" date="2022-07" db="EMBL/GenBank/DDBJ databases">
        <title>Phylogenomic reconstructions and comparative analyses of Kickxellomycotina fungi.</title>
        <authorList>
            <person name="Reynolds N.K."/>
            <person name="Stajich J.E."/>
            <person name="Barry K."/>
            <person name="Grigoriev I.V."/>
            <person name="Crous P."/>
            <person name="Smith M.E."/>
        </authorList>
    </citation>
    <scope>NUCLEOTIDE SEQUENCE</scope>
    <source>
        <strain evidence="1">NRRL 1565</strain>
    </source>
</reference>
<gene>
    <name evidence="1" type="ORF">H4R20_000150</name>
</gene>
<proteinExistence type="predicted"/>
<dbReference type="AlphaFoldDB" id="A0A9W8LWX8"/>
<dbReference type="OrthoDB" id="10513641at2759"/>
<organism evidence="1 2">
    <name type="scientific">Coemansia guatemalensis</name>
    <dbReference type="NCBI Taxonomy" id="2761395"/>
    <lineage>
        <taxon>Eukaryota</taxon>
        <taxon>Fungi</taxon>
        <taxon>Fungi incertae sedis</taxon>
        <taxon>Zoopagomycota</taxon>
        <taxon>Kickxellomycotina</taxon>
        <taxon>Kickxellomycetes</taxon>
        <taxon>Kickxellales</taxon>
        <taxon>Kickxellaceae</taxon>
        <taxon>Coemansia</taxon>
    </lineage>
</organism>
<evidence type="ECO:0000313" key="1">
    <source>
        <dbReference type="EMBL" id="KAJ2809425.1"/>
    </source>
</evidence>